<dbReference type="Pfam" id="PF04784">
    <property type="entry name" value="DUF547"/>
    <property type="match status" value="1"/>
</dbReference>
<protein>
    <submittedName>
        <fullName evidence="4">Geranylgeranyl pyrophosphate synthase, chloroplastic</fullName>
    </submittedName>
</protein>
<dbReference type="InterPro" id="IPR025757">
    <property type="entry name" value="MIP1_Leuzipper"/>
</dbReference>
<dbReference type="PANTHER" id="PTHR46248">
    <property type="entry name" value="EXPRESSED PROTEIN"/>
    <property type="match status" value="1"/>
</dbReference>
<evidence type="ECO:0000259" key="2">
    <source>
        <dbReference type="Pfam" id="PF04784"/>
    </source>
</evidence>
<dbReference type="InterPro" id="IPR006869">
    <property type="entry name" value="DUF547"/>
</dbReference>
<accession>A0A8S0V7A8</accession>
<feature type="region of interest" description="Disordered" evidence="1">
    <location>
        <begin position="1"/>
        <end position="22"/>
    </location>
</feature>
<evidence type="ECO:0000259" key="3">
    <source>
        <dbReference type="Pfam" id="PF14389"/>
    </source>
</evidence>
<dbReference type="Pfam" id="PF14389">
    <property type="entry name" value="Lzipper-MIP1"/>
    <property type="match status" value="1"/>
</dbReference>
<evidence type="ECO:0000313" key="4">
    <source>
        <dbReference type="EMBL" id="CAA3025958.1"/>
    </source>
</evidence>
<dbReference type="Gramene" id="OE9A069058T1">
    <property type="protein sequence ID" value="OE9A069058C1"/>
    <property type="gene ID" value="OE9A069058"/>
</dbReference>
<feature type="compositionally biased region" description="Basic and acidic residues" evidence="1">
    <location>
        <begin position="215"/>
        <end position="236"/>
    </location>
</feature>
<evidence type="ECO:0000313" key="5">
    <source>
        <dbReference type="Proteomes" id="UP000594638"/>
    </source>
</evidence>
<feature type="domain" description="Ternary complex factor MIP1 leucine-zipper" evidence="3">
    <location>
        <begin position="21"/>
        <end position="101"/>
    </location>
</feature>
<dbReference type="Proteomes" id="UP000594638">
    <property type="component" value="Unassembled WGS sequence"/>
</dbReference>
<keyword evidence="5" id="KW-1185">Reference proteome</keyword>
<feature type="domain" description="DUF547" evidence="2">
    <location>
        <begin position="340"/>
        <end position="404"/>
    </location>
</feature>
<dbReference type="EMBL" id="CACTIH010009148">
    <property type="protein sequence ID" value="CAA3025958.1"/>
    <property type="molecule type" value="Genomic_DNA"/>
</dbReference>
<dbReference type="AlphaFoldDB" id="A0A8S0V7A8"/>
<feature type="compositionally biased region" description="Polar residues" evidence="1">
    <location>
        <begin position="164"/>
        <end position="183"/>
    </location>
</feature>
<gene>
    <name evidence="4" type="ORF">OLEA9_A069058</name>
</gene>
<comment type="caution">
    <text evidence="4">The sequence shown here is derived from an EMBL/GenBank/DDBJ whole genome shotgun (WGS) entry which is preliminary data.</text>
</comment>
<feature type="compositionally biased region" description="Basic and acidic residues" evidence="1">
    <location>
        <begin position="184"/>
        <end position="206"/>
    </location>
</feature>
<proteinExistence type="predicted"/>
<feature type="region of interest" description="Disordered" evidence="1">
    <location>
        <begin position="164"/>
        <end position="236"/>
    </location>
</feature>
<sequence length="415" mass="46970">MQSSRRMDSKRPATSRRGSIRERKMVLQQDIDKLKKRLQHEENVHRALERAIKRPLGALPRLPPYLPPDTAELLAEVAVLEEEVFWLEEQVVNFRQGLYQEAVCISSSQRNVDNSANSYDLCQIKDPISKQSRLSLPNEAYSVPGGRHLAVSLDDKRGKENISSFNSLKNKQGSPNLKLQTVRTPEKKPPVEYRSAEKNLDSKRSQLECGVLNHESAKERNPVVSPEEKSPADDTPNKISESILKCLMNIFLRMSSKKSKSRGETIPSRSALSSCDIIKSTEFNDPYDICSKFGKRDIGPYKNLFTIEAASINPKKTTISVFLVQRRRLLLQKLASADLNGLTHHEKLAFWINIYNSCMMNAFLEHGIPVSPEMVVALMKKATVNVGGHILNALTVEHFILRLPYHSKYVRGLNL</sequence>
<feature type="compositionally biased region" description="Basic and acidic residues" evidence="1">
    <location>
        <begin position="1"/>
        <end position="11"/>
    </location>
</feature>
<dbReference type="OrthoDB" id="418495at2759"/>
<organism evidence="4 5">
    <name type="scientific">Olea europaea subsp. europaea</name>
    <dbReference type="NCBI Taxonomy" id="158383"/>
    <lineage>
        <taxon>Eukaryota</taxon>
        <taxon>Viridiplantae</taxon>
        <taxon>Streptophyta</taxon>
        <taxon>Embryophyta</taxon>
        <taxon>Tracheophyta</taxon>
        <taxon>Spermatophyta</taxon>
        <taxon>Magnoliopsida</taxon>
        <taxon>eudicotyledons</taxon>
        <taxon>Gunneridae</taxon>
        <taxon>Pentapetalae</taxon>
        <taxon>asterids</taxon>
        <taxon>lamiids</taxon>
        <taxon>Lamiales</taxon>
        <taxon>Oleaceae</taxon>
        <taxon>Oleeae</taxon>
        <taxon>Olea</taxon>
    </lineage>
</organism>
<reference evidence="4 5" key="1">
    <citation type="submission" date="2019-12" db="EMBL/GenBank/DDBJ databases">
        <authorList>
            <person name="Alioto T."/>
            <person name="Alioto T."/>
            <person name="Gomez Garrido J."/>
        </authorList>
    </citation>
    <scope>NUCLEOTIDE SEQUENCE [LARGE SCALE GENOMIC DNA]</scope>
</reference>
<evidence type="ECO:0000256" key="1">
    <source>
        <dbReference type="SAM" id="MobiDB-lite"/>
    </source>
</evidence>
<name>A0A8S0V7A8_OLEEU</name>
<dbReference type="PANTHER" id="PTHR46248:SF9">
    <property type="entry name" value="EXPRESSED PROTEIN"/>
    <property type="match status" value="1"/>
</dbReference>